<sequence>MFTFKDALIFGLLCVVSGFLYFTWTVLPPQMDGTSVITFRPAMHTYRNLIQSGTELGSSFSVYRENENVLSVFGGYTDKRFHLAWTKDTVVQTFTLGLISVSFTFALLVQRSLVNLTDPLVKYIPTFSATQVTISDLLTHQAGYPYFIDPVHLSVWRDNYMAVIRNITHQVPAKPPSMST</sequence>
<protein>
    <recommendedName>
        <fullName evidence="2">Beta-lactamase-related domain-containing protein</fullName>
    </recommendedName>
</protein>
<dbReference type="AlphaFoldDB" id="A0A8E0S5F7"/>
<evidence type="ECO:0000256" key="1">
    <source>
        <dbReference type="SAM" id="Phobius"/>
    </source>
</evidence>
<dbReference type="EMBL" id="LUCM01000873">
    <property type="protein sequence ID" value="KAA0199872.1"/>
    <property type="molecule type" value="Genomic_DNA"/>
</dbReference>
<dbReference type="PANTHER" id="PTHR43319">
    <property type="entry name" value="BETA-LACTAMASE-RELATED"/>
    <property type="match status" value="1"/>
</dbReference>
<proteinExistence type="predicted"/>
<dbReference type="InterPro" id="IPR001466">
    <property type="entry name" value="Beta-lactam-related"/>
</dbReference>
<dbReference type="InterPro" id="IPR012338">
    <property type="entry name" value="Beta-lactam/transpept-like"/>
</dbReference>
<name>A0A8E0S5F7_9TREM</name>
<feature type="transmembrane region" description="Helical" evidence="1">
    <location>
        <begin position="90"/>
        <end position="109"/>
    </location>
</feature>
<dbReference type="PANTHER" id="PTHR43319:SF3">
    <property type="entry name" value="BETA-LACTAMASE-RELATED DOMAIN-CONTAINING PROTEIN"/>
    <property type="match status" value="1"/>
</dbReference>
<evidence type="ECO:0000313" key="3">
    <source>
        <dbReference type="EMBL" id="KAA0199872.1"/>
    </source>
</evidence>
<dbReference type="Proteomes" id="UP000728185">
    <property type="component" value="Unassembled WGS sequence"/>
</dbReference>
<dbReference type="InterPro" id="IPR052907">
    <property type="entry name" value="Beta-lactamase/esterase"/>
</dbReference>
<evidence type="ECO:0000259" key="2">
    <source>
        <dbReference type="Pfam" id="PF00144"/>
    </source>
</evidence>
<keyword evidence="1" id="KW-1133">Transmembrane helix</keyword>
<accession>A0A8E0S5F7</accession>
<comment type="caution">
    <text evidence="3">The sequence shown here is derived from an EMBL/GenBank/DDBJ whole genome shotgun (WGS) entry which is preliminary data.</text>
</comment>
<keyword evidence="4" id="KW-1185">Reference proteome</keyword>
<keyword evidence="1" id="KW-0472">Membrane</keyword>
<feature type="transmembrane region" description="Helical" evidence="1">
    <location>
        <begin position="7"/>
        <end position="27"/>
    </location>
</feature>
<dbReference type="SUPFAM" id="SSF56601">
    <property type="entry name" value="beta-lactamase/transpeptidase-like"/>
    <property type="match status" value="1"/>
</dbReference>
<keyword evidence="1" id="KW-0812">Transmembrane</keyword>
<evidence type="ECO:0000313" key="4">
    <source>
        <dbReference type="Proteomes" id="UP000728185"/>
    </source>
</evidence>
<gene>
    <name evidence="3" type="ORF">FBUS_09677</name>
</gene>
<feature type="domain" description="Beta-lactamase-related" evidence="2">
    <location>
        <begin position="48"/>
        <end position="176"/>
    </location>
</feature>
<organism evidence="3 4">
    <name type="scientific">Fasciolopsis buskii</name>
    <dbReference type="NCBI Taxonomy" id="27845"/>
    <lineage>
        <taxon>Eukaryota</taxon>
        <taxon>Metazoa</taxon>
        <taxon>Spiralia</taxon>
        <taxon>Lophotrochozoa</taxon>
        <taxon>Platyhelminthes</taxon>
        <taxon>Trematoda</taxon>
        <taxon>Digenea</taxon>
        <taxon>Plagiorchiida</taxon>
        <taxon>Echinostomata</taxon>
        <taxon>Echinostomatoidea</taxon>
        <taxon>Fasciolidae</taxon>
        <taxon>Fasciolopsis</taxon>
    </lineage>
</organism>
<dbReference type="Gene3D" id="3.40.710.10">
    <property type="entry name" value="DD-peptidase/beta-lactamase superfamily"/>
    <property type="match status" value="1"/>
</dbReference>
<dbReference type="OrthoDB" id="5946976at2759"/>
<dbReference type="Pfam" id="PF00144">
    <property type="entry name" value="Beta-lactamase"/>
    <property type="match status" value="1"/>
</dbReference>
<reference evidence="3" key="1">
    <citation type="submission" date="2019-05" db="EMBL/GenBank/DDBJ databases">
        <title>Annotation for the trematode Fasciolopsis buski.</title>
        <authorList>
            <person name="Choi Y.-J."/>
        </authorList>
    </citation>
    <scope>NUCLEOTIDE SEQUENCE</scope>
    <source>
        <strain evidence="3">HT</strain>
        <tissue evidence="3">Whole worm</tissue>
    </source>
</reference>